<name>A0A2A2H8Z2_METBR</name>
<gene>
    <name evidence="1" type="ORF">ASJ80_08405</name>
</gene>
<organism evidence="1 2">
    <name type="scientific">Methanobacterium bryantii</name>
    <dbReference type="NCBI Taxonomy" id="2161"/>
    <lineage>
        <taxon>Archaea</taxon>
        <taxon>Methanobacteriati</taxon>
        <taxon>Methanobacteriota</taxon>
        <taxon>Methanomada group</taxon>
        <taxon>Methanobacteria</taxon>
        <taxon>Methanobacteriales</taxon>
        <taxon>Methanobacteriaceae</taxon>
        <taxon>Methanobacterium</taxon>
    </lineage>
</organism>
<protein>
    <submittedName>
        <fullName evidence="1">Uncharacterized protein</fullName>
    </submittedName>
</protein>
<evidence type="ECO:0000313" key="2">
    <source>
        <dbReference type="Proteomes" id="UP000217784"/>
    </source>
</evidence>
<evidence type="ECO:0000313" key="1">
    <source>
        <dbReference type="EMBL" id="PAV05744.1"/>
    </source>
</evidence>
<sequence>MTDITPLTQELQDTIKKDMIQGYRDEEGQKAYPKLTEAATWYKVSYDSLKQKARKWNWRQKREEYQNKVKRKVAEKKEIDKLSESEAEAIVVEDIKFNRTANKLRREADKQLDLLDKGEVIIKVLEDGTLIKGRPSNTPYQLMNLGRALESAQKVSKLAAGEPTEHTKEEINGTIKQEPIDKFNNIMDKALEKLDEPVQHGE</sequence>
<dbReference type="AlphaFoldDB" id="A0A2A2H8Z2"/>
<keyword evidence="2" id="KW-1185">Reference proteome</keyword>
<dbReference type="RefSeq" id="WP_069583090.1">
    <property type="nucleotide sequence ID" value="NZ_LMVM01000002.1"/>
</dbReference>
<dbReference type="Proteomes" id="UP000217784">
    <property type="component" value="Unassembled WGS sequence"/>
</dbReference>
<proteinExistence type="predicted"/>
<accession>A0A2A2H8Z2</accession>
<dbReference type="OrthoDB" id="380194at2157"/>
<comment type="caution">
    <text evidence="1">The sequence shown here is derived from an EMBL/GenBank/DDBJ whole genome shotgun (WGS) entry which is preliminary data.</text>
</comment>
<dbReference type="EMBL" id="LMVM01000002">
    <property type="protein sequence ID" value="PAV05744.1"/>
    <property type="molecule type" value="Genomic_DNA"/>
</dbReference>
<reference evidence="1 2" key="1">
    <citation type="journal article" date="2017" name="BMC Genomics">
        <title>Genomic analysis of methanogenic archaea reveals a shift towards energy conservation.</title>
        <authorList>
            <person name="Gilmore S.P."/>
            <person name="Henske J.K."/>
            <person name="Sexton J.A."/>
            <person name="Solomon K.V."/>
            <person name="Seppala S."/>
            <person name="Yoo J.I."/>
            <person name="Huyett L.M."/>
            <person name="Pressman A."/>
            <person name="Cogan J.Z."/>
            <person name="Kivenson V."/>
            <person name="Peng X."/>
            <person name="Tan Y."/>
            <person name="Valentine D.L."/>
            <person name="O'Malley M.A."/>
        </authorList>
    </citation>
    <scope>NUCLEOTIDE SEQUENCE [LARGE SCALE GENOMIC DNA]</scope>
    <source>
        <strain evidence="1 2">M.o.H.</strain>
    </source>
</reference>